<name>A0A852X404_9MICO</name>
<dbReference type="AlphaFoldDB" id="A0A852X404"/>
<dbReference type="Gene3D" id="3.40.50.1820">
    <property type="entry name" value="alpha/beta hydrolase"/>
    <property type="match status" value="1"/>
</dbReference>
<evidence type="ECO:0000313" key="3">
    <source>
        <dbReference type="EMBL" id="NYG38102.1"/>
    </source>
</evidence>
<dbReference type="InterPro" id="IPR050266">
    <property type="entry name" value="AB_hydrolase_sf"/>
</dbReference>
<reference evidence="3 4" key="1">
    <citation type="submission" date="2020-07" db="EMBL/GenBank/DDBJ databases">
        <title>Sequencing the genomes of 1000 actinobacteria strains.</title>
        <authorList>
            <person name="Klenk H.-P."/>
        </authorList>
    </citation>
    <scope>NUCLEOTIDE SEQUENCE [LARGE SCALE GENOMIC DNA]</scope>
    <source>
        <strain evidence="3 4">DSM 24723</strain>
    </source>
</reference>
<dbReference type="GO" id="GO:0016787">
    <property type="term" value="F:hydrolase activity"/>
    <property type="evidence" value="ECO:0007669"/>
    <property type="project" value="UniProtKB-KW"/>
</dbReference>
<dbReference type="RefSeq" id="WP_218875346.1">
    <property type="nucleotide sequence ID" value="NZ_JACBZX010000001.1"/>
</dbReference>
<sequence>MTTKPPLVLLHGVTNSARIWDDVVPLLDETFELLVPTAAGHRGGPPDPGGLTIARLVDDVETLLDDHGLPQAHLAGNSMGGWMALELARRGRALSVCALSPAGCWSPGADDETHATSAIRRGRRLAAAALPVAPIALRSRRIRRIALRDAAERADRLTPALALGVVRDLVGCSAATDLLGTTEQVAPLTPSCPVTLAWAERDRIFPPAVNGVTAQRLVPDATSSSCRRSGTCR</sequence>
<accession>A0A852X404</accession>
<organism evidence="3 4">
    <name type="scientific">Janibacter alkaliphilus</name>
    <dbReference type="NCBI Taxonomy" id="1069963"/>
    <lineage>
        <taxon>Bacteria</taxon>
        <taxon>Bacillati</taxon>
        <taxon>Actinomycetota</taxon>
        <taxon>Actinomycetes</taxon>
        <taxon>Micrococcales</taxon>
        <taxon>Intrasporangiaceae</taxon>
        <taxon>Janibacter</taxon>
    </lineage>
</organism>
<dbReference type="InterPro" id="IPR029058">
    <property type="entry name" value="AB_hydrolase_fold"/>
</dbReference>
<dbReference type="InterPro" id="IPR000073">
    <property type="entry name" value="AB_hydrolase_1"/>
</dbReference>
<protein>
    <submittedName>
        <fullName evidence="3">Pimeloyl-ACP methyl ester carboxylesterase</fullName>
    </submittedName>
</protein>
<dbReference type="Pfam" id="PF12697">
    <property type="entry name" value="Abhydrolase_6"/>
    <property type="match status" value="1"/>
</dbReference>
<evidence type="ECO:0000259" key="2">
    <source>
        <dbReference type="Pfam" id="PF12697"/>
    </source>
</evidence>
<evidence type="ECO:0000256" key="1">
    <source>
        <dbReference type="ARBA" id="ARBA00022801"/>
    </source>
</evidence>
<dbReference type="PANTHER" id="PTHR43798:SF31">
    <property type="entry name" value="AB HYDROLASE SUPERFAMILY PROTEIN YCLE"/>
    <property type="match status" value="1"/>
</dbReference>
<comment type="caution">
    <text evidence="3">The sequence shown here is derived from an EMBL/GenBank/DDBJ whole genome shotgun (WGS) entry which is preliminary data.</text>
</comment>
<dbReference type="PANTHER" id="PTHR43798">
    <property type="entry name" value="MONOACYLGLYCEROL LIPASE"/>
    <property type="match status" value="1"/>
</dbReference>
<proteinExistence type="predicted"/>
<dbReference type="EMBL" id="JACBZX010000001">
    <property type="protein sequence ID" value="NYG38102.1"/>
    <property type="molecule type" value="Genomic_DNA"/>
</dbReference>
<dbReference type="SUPFAM" id="SSF53474">
    <property type="entry name" value="alpha/beta-Hydrolases"/>
    <property type="match status" value="1"/>
</dbReference>
<keyword evidence="4" id="KW-1185">Reference proteome</keyword>
<keyword evidence="1" id="KW-0378">Hydrolase</keyword>
<feature type="domain" description="AB hydrolase-1" evidence="2">
    <location>
        <begin position="7"/>
        <end position="213"/>
    </location>
</feature>
<dbReference type="GO" id="GO:0016020">
    <property type="term" value="C:membrane"/>
    <property type="evidence" value="ECO:0007669"/>
    <property type="project" value="TreeGrafter"/>
</dbReference>
<gene>
    <name evidence="3" type="ORF">BJY28_002571</name>
</gene>
<evidence type="ECO:0000313" key="4">
    <source>
        <dbReference type="Proteomes" id="UP000592181"/>
    </source>
</evidence>
<dbReference type="Proteomes" id="UP000592181">
    <property type="component" value="Unassembled WGS sequence"/>
</dbReference>